<feature type="domain" description="Condensation" evidence="1">
    <location>
        <begin position="3"/>
        <end position="107"/>
    </location>
</feature>
<proteinExistence type="predicted"/>
<dbReference type="InterPro" id="IPR001242">
    <property type="entry name" value="Condensation_dom"/>
</dbReference>
<evidence type="ECO:0000313" key="3">
    <source>
        <dbReference type="Proteomes" id="UP000445144"/>
    </source>
</evidence>
<reference evidence="2 3" key="1">
    <citation type="submission" date="2020-01" db="EMBL/GenBank/DDBJ databases">
        <authorList>
            <person name="Rodrigo-Torres L."/>
            <person name="Arahal R. D."/>
            <person name="Lucena T."/>
        </authorList>
    </citation>
    <scope>NUCLEOTIDE SEQUENCE [LARGE SCALE GENOMIC DNA]</scope>
    <source>
        <strain evidence="2 3">CECT 9293</strain>
    </source>
</reference>
<protein>
    <submittedName>
        <fullName evidence="2">Surfactin synthase subunit 1</fullName>
    </submittedName>
</protein>
<gene>
    <name evidence="2" type="primary">srfAA</name>
    <name evidence="2" type="ORF">CHRY9293_03732</name>
</gene>
<dbReference type="Pfam" id="PF00668">
    <property type="entry name" value="Condensation"/>
    <property type="match status" value="1"/>
</dbReference>
<keyword evidence="3" id="KW-1185">Reference proteome</keyword>
<evidence type="ECO:0000313" key="2">
    <source>
        <dbReference type="EMBL" id="CAA7197659.1"/>
    </source>
</evidence>
<organism evidence="2 3">
    <name type="scientific">Chryseobacterium potabilaquae</name>
    <dbReference type="NCBI Taxonomy" id="2675057"/>
    <lineage>
        <taxon>Bacteria</taxon>
        <taxon>Pseudomonadati</taxon>
        <taxon>Bacteroidota</taxon>
        <taxon>Flavobacteriia</taxon>
        <taxon>Flavobacteriales</taxon>
        <taxon>Weeksellaceae</taxon>
        <taxon>Chryseobacterium group</taxon>
        <taxon>Chryseobacterium</taxon>
    </lineage>
</organism>
<dbReference type="EMBL" id="CACVBR010000132">
    <property type="protein sequence ID" value="CAA7197659.1"/>
    <property type="molecule type" value="Genomic_DNA"/>
</dbReference>
<accession>A0A6N4XD46</accession>
<dbReference type="GO" id="GO:0003824">
    <property type="term" value="F:catalytic activity"/>
    <property type="evidence" value="ECO:0007669"/>
    <property type="project" value="InterPro"/>
</dbReference>
<evidence type="ECO:0000259" key="1">
    <source>
        <dbReference type="Pfam" id="PF00668"/>
    </source>
</evidence>
<dbReference type="PANTHER" id="PTHR45398:SF1">
    <property type="entry name" value="ENZYME, PUTATIVE (JCVI)-RELATED"/>
    <property type="match status" value="1"/>
</dbReference>
<dbReference type="Proteomes" id="UP000445144">
    <property type="component" value="Unassembled WGS sequence"/>
</dbReference>
<dbReference type="Gene3D" id="3.30.559.30">
    <property type="entry name" value="Nonribosomal peptide synthetase, condensation domain"/>
    <property type="match status" value="1"/>
</dbReference>
<name>A0A6N4XD46_9FLAO</name>
<dbReference type="AlphaFoldDB" id="A0A6N4XD46"/>
<dbReference type="PANTHER" id="PTHR45398">
    <property type="match status" value="1"/>
</dbReference>
<sequence>MMLGGYYLLLSSYSGQKDIVLGTVVANRHHTGLEDLIGFFVNTLVLREEIDYGASVRDFILQVSDSVSEAQMHQDLPFEKLVEELGVEQDVSRHPLFQVMFGLQIFGNEAKRMYGEDSLFQEFKGSRLQLPIRA</sequence>
<dbReference type="SUPFAM" id="SSF52777">
    <property type="entry name" value="CoA-dependent acyltransferases"/>
    <property type="match status" value="1"/>
</dbReference>